<dbReference type="Pfam" id="PF13173">
    <property type="entry name" value="AAA_14"/>
    <property type="match status" value="1"/>
</dbReference>
<feature type="domain" description="AAA" evidence="1">
    <location>
        <begin position="38"/>
        <end position="173"/>
    </location>
</feature>
<dbReference type="Proteomes" id="UP000231252">
    <property type="component" value="Unassembled WGS sequence"/>
</dbReference>
<feature type="non-terminal residue" evidence="3">
    <location>
        <position position="361"/>
    </location>
</feature>
<dbReference type="EMBL" id="PEYU01000046">
    <property type="protein sequence ID" value="PIS22412.1"/>
    <property type="molecule type" value="Genomic_DNA"/>
</dbReference>
<dbReference type="Pfam" id="PF13635">
    <property type="entry name" value="DUF4143"/>
    <property type="match status" value="1"/>
</dbReference>
<dbReference type="PANTHER" id="PTHR33295:SF19">
    <property type="entry name" value="ARCHAEAL ATPASE"/>
    <property type="match status" value="1"/>
</dbReference>
<protein>
    <recommendedName>
        <fullName evidence="5">AAA family ATPase</fullName>
    </recommendedName>
</protein>
<dbReference type="InterPro" id="IPR041682">
    <property type="entry name" value="AAA_14"/>
</dbReference>
<evidence type="ECO:0000313" key="4">
    <source>
        <dbReference type="Proteomes" id="UP000231252"/>
    </source>
</evidence>
<dbReference type="PANTHER" id="PTHR33295">
    <property type="entry name" value="ATPASE"/>
    <property type="match status" value="1"/>
</dbReference>
<gene>
    <name evidence="3" type="ORF">COT50_02120</name>
</gene>
<feature type="domain" description="DUF4143" evidence="2">
    <location>
        <begin position="223"/>
        <end position="358"/>
    </location>
</feature>
<dbReference type="Gene3D" id="3.40.50.300">
    <property type="entry name" value="P-loop containing nucleotide triphosphate hydrolases"/>
    <property type="match status" value="2"/>
</dbReference>
<evidence type="ECO:0008006" key="5">
    <source>
        <dbReference type="Google" id="ProtNLM"/>
    </source>
</evidence>
<dbReference type="SUPFAM" id="SSF52540">
    <property type="entry name" value="P-loop containing nucleoside triphosphate hydrolases"/>
    <property type="match status" value="1"/>
</dbReference>
<comment type="caution">
    <text evidence="3">The sequence shown here is derived from an EMBL/GenBank/DDBJ whole genome shotgun (WGS) entry which is preliminary data.</text>
</comment>
<dbReference type="AlphaFoldDB" id="A0A2H0XBX7"/>
<evidence type="ECO:0000259" key="2">
    <source>
        <dbReference type="Pfam" id="PF13635"/>
    </source>
</evidence>
<proteinExistence type="predicted"/>
<evidence type="ECO:0000259" key="1">
    <source>
        <dbReference type="Pfam" id="PF13173"/>
    </source>
</evidence>
<dbReference type="InterPro" id="IPR025420">
    <property type="entry name" value="DUF4143"/>
</dbReference>
<dbReference type="InterPro" id="IPR027417">
    <property type="entry name" value="P-loop_NTPase"/>
</dbReference>
<evidence type="ECO:0000313" key="3">
    <source>
        <dbReference type="EMBL" id="PIS22412.1"/>
    </source>
</evidence>
<reference evidence="4" key="1">
    <citation type="submission" date="2017-09" db="EMBL/GenBank/DDBJ databases">
        <title>Depth-based differentiation of microbial function through sediment-hosted aquifers and enrichment of novel symbionts in the deep terrestrial subsurface.</title>
        <authorList>
            <person name="Probst A.J."/>
            <person name="Ladd B."/>
            <person name="Jarett J.K."/>
            <person name="Geller-Mcgrath D.E."/>
            <person name="Sieber C.M.K."/>
            <person name="Emerson J.B."/>
            <person name="Anantharaman K."/>
            <person name="Thomas B.C."/>
            <person name="Malmstrom R."/>
            <person name="Stieglmeier M."/>
            <person name="Klingl A."/>
            <person name="Woyke T."/>
            <person name="Ryan C.M."/>
            <person name="Banfield J.F."/>
        </authorList>
    </citation>
    <scope>NUCLEOTIDE SEQUENCE [LARGE SCALE GENOMIC DNA]</scope>
</reference>
<organism evidence="3 4">
    <name type="scientific">candidate division WWE3 bacterium CG08_land_8_20_14_0_20_41_10</name>
    <dbReference type="NCBI Taxonomy" id="1975085"/>
    <lineage>
        <taxon>Bacteria</taxon>
        <taxon>Katanobacteria</taxon>
    </lineage>
</organism>
<accession>A0A2H0XBX7</accession>
<sequence length="361" mass="42059">MENYDYLEKWNFWNQEPDVGVVRSNYIQQIDSFFAMPEIVVLTGVRRSGKSTILTQFIKHAHTFYNIPYQNFLYINFDDPSFNLPVKPGEITKIIEYYRTTIKPKGKIYIMLDEVQEVKSWERVLLMYYEQKQNIKFIVTGSNSALYDNKQSTFLSGRTVGIQVSPLDFGEFLMFKNIDKGSPDIQTMLDEYIQYGGFPRVVLETIPRSKIAILSSYYNTILERDVIQRYDVRKDAELRNTARYLMSNSGGVTSSTNMERFLNLAPASILSFMDYMRRSFLVTINSLFSYSVKQQIYNPSKVYCVDTGLANNAGFNFTLNKGLMLESLVNNKLYKTNREVYYWKNSTEIDFVTNTRGEVNL</sequence>
<name>A0A2H0XBX7_UNCKA</name>